<keyword evidence="9 11" id="KW-0539">Nucleus</keyword>
<dbReference type="OrthoDB" id="1741719at2759"/>
<dbReference type="PANTHER" id="PTHR13831:SF0">
    <property type="entry name" value="PROTEIN HIRA"/>
    <property type="match status" value="1"/>
</dbReference>
<dbReference type="CDD" id="cd00200">
    <property type="entry name" value="WD40"/>
    <property type="match status" value="1"/>
</dbReference>
<keyword evidence="16" id="KW-1185">Reference proteome</keyword>
<dbReference type="InterPro" id="IPR015943">
    <property type="entry name" value="WD40/YVTN_repeat-like_dom_sf"/>
</dbReference>
<protein>
    <recommendedName>
        <fullName evidence="11">Protein HIR</fullName>
    </recommendedName>
</protein>
<evidence type="ECO:0000256" key="6">
    <source>
        <dbReference type="ARBA" id="ARBA00022853"/>
    </source>
</evidence>
<evidence type="ECO:0000313" key="16">
    <source>
        <dbReference type="Proteomes" id="UP000245942"/>
    </source>
</evidence>
<feature type="domain" description="Protein HIRA-like C-terminal" evidence="13">
    <location>
        <begin position="718"/>
        <end position="947"/>
    </location>
</feature>
<dbReference type="PROSITE" id="PS50082">
    <property type="entry name" value="WD_REPEATS_2"/>
    <property type="match status" value="4"/>
</dbReference>
<dbReference type="GO" id="GO:0000785">
    <property type="term" value="C:chromatin"/>
    <property type="evidence" value="ECO:0007669"/>
    <property type="project" value="TreeGrafter"/>
</dbReference>
<comment type="function">
    <text evidence="11">Required for replication-independent chromatin assembly and for the periodic repression of histone gene transcription during the cell cycle.</text>
</comment>
<feature type="repeat" description="WD" evidence="10">
    <location>
        <begin position="20"/>
        <end position="51"/>
    </location>
</feature>
<gene>
    <name evidence="15" type="ORF">BCV69DRAFT_282808</name>
</gene>
<dbReference type="GeneID" id="37014216"/>
<dbReference type="RefSeq" id="XP_025347758.1">
    <property type="nucleotide sequence ID" value="XM_025492482.1"/>
</dbReference>
<accession>A0A316U702</accession>
<dbReference type="SMART" id="SM00320">
    <property type="entry name" value="WD40"/>
    <property type="match status" value="6"/>
</dbReference>
<feature type="region of interest" description="Disordered" evidence="12">
    <location>
        <begin position="590"/>
        <end position="623"/>
    </location>
</feature>
<keyword evidence="7 11" id="KW-0805">Transcription regulation</keyword>
<dbReference type="InterPro" id="IPR011494">
    <property type="entry name" value="HIRA-like_C"/>
</dbReference>
<evidence type="ECO:0000256" key="2">
    <source>
        <dbReference type="ARBA" id="ARBA00007306"/>
    </source>
</evidence>
<evidence type="ECO:0000313" key="15">
    <source>
        <dbReference type="EMBL" id="PWN20598.1"/>
    </source>
</evidence>
<keyword evidence="3 11" id="KW-0678">Repressor</keyword>
<reference evidence="15 16" key="1">
    <citation type="journal article" date="2018" name="Mol. Biol. Evol.">
        <title>Broad Genomic Sampling Reveals a Smut Pathogenic Ancestry of the Fungal Clade Ustilaginomycotina.</title>
        <authorList>
            <person name="Kijpornyongpan T."/>
            <person name="Mondo S.J."/>
            <person name="Barry K."/>
            <person name="Sandor L."/>
            <person name="Lee J."/>
            <person name="Lipzen A."/>
            <person name="Pangilinan J."/>
            <person name="LaButti K."/>
            <person name="Hainaut M."/>
            <person name="Henrissat B."/>
            <person name="Grigoriev I.V."/>
            <person name="Spatafora J.W."/>
            <person name="Aime M.C."/>
        </authorList>
    </citation>
    <scope>NUCLEOTIDE SEQUENCE [LARGE SCALE GENOMIC DNA]</scope>
    <source>
        <strain evidence="15 16">MCA 4718</strain>
    </source>
</reference>
<keyword evidence="6 11" id="KW-0156">Chromatin regulator</keyword>
<feature type="repeat" description="WD" evidence="10">
    <location>
        <begin position="133"/>
        <end position="167"/>
    </location>
</feature>
<dbReference type="GO" id="GO:0031491">
    <property type="term" value="F:nucleosome binding"/>
    <property type="evidence" value="ECO:0007669"/>
    <property type="project" value="TreeGrafter"/>
</dbReference>
<dbReference type="GO" id="GO:0005634">
    <property type="term" value="C:nucleus"/>
    <property type="evidence" value="ECO:0007669"/>
    <property type="project" value="UniProtKB-SubCell"/>
</dbReference>
<dbReference type="PROSITE" id="PS50294">
    <property type="entry name" value="WD_REPEATS_REGION"/>
    <property type="match status" value="4"/>
</dbReference>
<evidence type="ECO:0000256" key="11">
    <source>
        <dbReference type="RuleBase" id="RU364014"/>
    </source>
</evidence>
<keyword evidence="4 10" id="KW-0853">WD repeat</keyword>
<feature type="repeat" description="WD" evidence="10">
    <location>
        <begin position="184"/>
        <end position="225"/>
    </location>
</feature>
<comment type="similarity">
    <text evidence="2 11">Belongs to the WD repeat HIR1 family.</text>
</comment>
<dbReference type="InterPro" id="IPR055410">
    <property type="entry name" value="Beta-prop_CAF1B_HIR1"/>
</dbReference>
<feature type="domain" description="CAF1B/HIR1 beta-propeller" evidence="14">
    <location>
        <begin position="35"/>
        <end position="368"/>
    </location>
</feature>
<dbReference type="AlphaFoldDB" id="A0A316U702"/>
<dbReference type="SUPFAM" id="SSF50978">
    <property type="entry name" value="WD40 repeat-like"/>
    <property type="match status" value="1"/>
</dbReference>
<evidence type="ECO:0000256" key="10">
    <source>
        <dbReference type="PROSITE-ProRule" id="PRU00221"/>
    </source>
</evidence>
<dbReference type="SUPFAM" id="SSF81995">
    <property type="entry name" value="beta-sandwich domain of Sec23/24"/>
    <property type="match status" value="1"/>
</dbReference>
<evidence type="ECO:0000256" key="5">
    <source>
        <dbReference type="ARBA" id="ARBA00022737"/>
    </source>
</evidence>
<dbReference type="GO" id="GO:0000417">
    <property type="term" value="C:HIR complex"/>
    <property type="evidence" value="ECO:0007669"/>
    <property type="project" value="TreeGrafter"/>
</dbReference>
<evidence type="ECO:0000256" key="7">
    <source>
        <dbReference type="ARBA" id="ARBA00023015"/>
    </source>
</evidence>
<feature type="compositionally biased region" description="Polar residues" evidence="12">
    <location>
        <begin position="398"/>
        <end position="410"/>
    </location>
</feature>
<evidence type="ECO:0000256" key="12">
    <source>
        <dbReference type="SAM" id="MobiDB-lite"/>
    </source>
</evidence>
<comment type="subcellular location">
    <subcellularLocation>
        <location evidence="1 11">Nucleus</location>
    </subcellularLocation>
</comment>
<dbReference type="Pfam" id="PF07569">
    <property type="entry name" value="Hira"/>
    <property type="match status" value="1"/>
</dbReference>
<proteinExistence type="inferred from homology"/>
<evidence type="ECO:0000256" key="3">
    <source>
        <dbReference type="ARBA" id="ARBA00022491"/>
    </source>
</evidence>
<dbReference type="Proteomes" id="UP000245942">
    <property type="component" value="Unassembled WGS sequence"/>
</dbReference>
<dbReference type="SUPFAM" id="SSF75011">
    <property type="entry name" value="3-carboxy-cis,cis-mucoante lactonizing enzyme"/>
    <property type="match status" value="1"/>
</dbReference>
<keyword evidence="5 11" id="KW-0677">Repeat</keyword>
<dbReference type="EMBL" id="KZ819327">
    <property type="protein sequence ID" value="PWN20598.1"/>
    <property type="molecule type" value="Genomic_DNA"/>
</dbReference>
<dbReference type="GO" id="GO:0006351">
    <property type="term" value="P:DNA-templated transcription"/>
    <property type="evidence" value="ECO:0007669"/>
    <property type="project" value="InterPro"/>
</dbReference>
<evidence type="ECO:0000259" key="14">
    <source>
        <dbReference type="Pfam" id="PF24105"/>
    </source>
</evidence>
<keyword evidence="8 11" id="KW-0804">Transcription</keyword>
<dbReference type="Pfam" id="PF24105">
    <property type="entry name" value="Beta-prop_CAF1B_HIR1"/>
    <property type="match status" value="1"/>
</dbReference>
<dbReference type="InterPro" id="IPR001680">
    <property type="entry name" value="WD40_rpt"/>
</dbReference>
<dbReference type="Gene3D" id="2.130.10.10">
    <property type="entry name" value="YVTN repeat-like/Quinoprotein amine dehydrogenase"/>
    <property type="match status" value="2"/>
</dbReference>
<dbReference type="GO" id="GO:0006355">
    <property type="term" value="P:regulation of DNA-templated transcription"/>
    <property type="evidence" value="ECO:0007669"/>
    <property type="project" value="InterPro"/>
</dbReference>
<dbReference type="GO" id="GO:0006338">
    <property type="term" value="P:chromatin remodeling"/>
    <property type="evidence" value="ECO:0007669"/>
    <property type="project" value="InterPro"/>
</dbReference>
<feature type="repeat" description="WD" evidence="10">
    <location>
        <begin position="74"/>
        <end position="106"/>
    </location>
</feature>
<feature type="region of interest" description="Disordered" evidence="12">
    <location>
        <begin position="398"/>
        <end position="423"/>
    </location>
</feature>
<dbReference type="STRING" id="1684307.A0A316U702"/>
<organism evidence="15 16">
    <name type="scientific">Pseudomicrostroma glucosiphilum</name>
    <dbReference type="NCBI Taxonomy" id="1684307"/>
    <lineage>
        <taxon>Eukaryota</taxon>
        <taxon>Fungi</taxon>
        <taxon>Dikarya</taxon>
        <taxon>Basidiomycota</taxon>
        <taxon>Ustilaginomycotina</taxon>
        <taxon>Exobasidiomycetes</taxon>
        <taxon>Microstromatales</taxon>
        <taxon>Microstromatales incertae sedis</taxon>
        <taxon>Pseudomicrostroma</taxon>
    </lineage>
</organism>
<dbReference type="InterPro" id="IPR031120">
    <property type="entry name" value="HIR1-like"/>
</dbReference>
<evidence type="ECO:0000256" key="9">
    <source>
        <dbReference type="ARBA" id="ARBA00023242"/>
    </source>
</evidence>
<sequence length="1006" mass="108939">MSLIIPDWVAHTSVDNDDKDKKKQTTIFSLSVHPDGSRLATGGIDQKIRIWTTEPILDAAAESIPGTHKLLSTLSRHTGSVVSVRFSPSGRYLASGSDDQVCFIWEYDPHGTSMGSFGSSEQNVESWKIHRRLTGHESDVVDIAWSADPDDSYLATVGLDAVINIWSGPSQDGSRGGFERVRRIAGHDGFVKGVVWDPRGNYLATQSDDKTLKIWRTSDWSCAKVVTEPFQHSPSSNFFGRPSWSPDGGYIIAANAMSGPVFVASVIERKTWATDLKLVGHEDSVVVCAFSPRLFKLHGSRSDAAPATIVAIGSRDQSISVWITGIDKPLLVLKDVFDRQVTDLAWASDGVTLYASSTAGSVAAIVLDPADVAEPLPLSRSYHQRPNIQTLLRAASLAPQSMGGTSQRPNVLQPRKAGSSIQPARASIQPARAIPTASGGPSLPPPANAKAGAQRLDQQIQILANGKRRIKPTLIGDDSVVAYSAPLASSSNIVTADARMDIDIPGPSAASVVAPSQQTFSNVFVPQQQQLPQQTPQQQLQQHQQFQQYQQFLQFQQLQQQTGSHASFSDTPMPMTYQSDQSFDAALAASRVSKGRGKEGRTLGSDLPRETTSSGALVRPGEDGDFFSKGLPKALSLPPVMGTLRREGEGGGVVEVRNYDGSRPAELIVYDTEATSGKVQWMDFLSCFVLRCAHSIAYVTVAQSDGHILIYTSKGRRVGTIALDSPVCLMECRGAVLMVITSAGCLHRWNLQEDRELHRPISCLSLLTGPDDVHNIILHSNGSPVMILKTEQAWTIDPKKNSWTLIASGWFADCSSLWDGRSRGRGGAGGGGSSGGANGDLMSSGGFNVADSGGRWREPVKAIESEINSLVVARGETGVKPAVKPPGEDATRAKDFTLATSLRHLEMRMQAAILLSSKDEYQIHLRAYARLIADEGLKGLAEELIREFLGPIYYTPSEDKERQKWESTIFDIPKRTICRELLGIMSKSRVLGGMATTYVELLKNMG</sequence>
<evidence type="ECO:0000256" key="4">
    <source>
        <dbReference type="ARBA" id="ARBA00022574"/>
    </source>
</evidence>
<evidence type="ECO:0000259" key="13">
    <source>
        <dbReference type="Pfam" id="PF07569"/>
    </source>
</evidence>
<name>A0A316U702_9BASI</name>
<dbReference type="PANTHER" id="PTHR13831">
    <property type="entry name" value="MEMBER OF THE HIR1 FAMILY OF WD-REPEAT PROTEINS"/>
    <property type="match status" value="1"/>
</dbReference>
<evidence type="ECO:0000256" key="1">
    <source>
        <dbReference type="ARBA" id="ARBA00004123"/>
    </source>
</evidence>
<evidence type="ECO:0000256" key="8">
    <source>
        <dbReference type="ARBA" id="ARBA00023163"/>
    </source>
</evidence>
<dbReference type="InterPro" id="IPR036322">
    <property type="entry name" value="WD40_repeat_dom_sf"/>
</dbReference>